<keyword evidence="3 8" id="KW-0812">Transmembrane</keyword>
<dbReference type="PROSITE" id="PS50011">
    <property type="entry name" value="PROTEIN_KINASE_DOM"/>
    <property type="match status" value="1"/>
</dbReference>
<proteinExistence type="predicted"/>
<dbReference type="InterPro" id="IPR001611">
    <property type="entry name" value="Leu-rich_rpt"/>
</dbReference>
<keyword evidence="12" id="KW-1185">Reference proteome</keyword>
<feature type="domain" description="Protein kinase" evidence="10">
    <location>
        <begin position="328"/>
        <end position="603"/>
    </location>
</feature>
<dbReference type="SUPFAM" id="SSF56112">
    <property type="entry name" value="Protein kinase-like (PK-like)"/>
    <property type="match status" value="1"/>
</dbReference>
<dbReference type="Proteomes" id="UP000593568">
    <property type="component" value="Unassembled WGS sequence"/>
</dbReference>
<dbReference type="AlphaFoldDB" id="A0A7J9F0P4"/>
<dbReference type="InterPro" id="IPR011009">
    <property type="entry name" value="Kinase-like_dom_sf"/>
</dbReference>
<feature type="region of interest" description="Disordered" evidence="7">
    <location>
        <begin position="599"/>
        <end position="623"/>
    </location>
</feature>
<dbReference type="Gene3D" id="3.30.200.20">
    <property type="entry name" value="Phosphorylase Kinase, domain 1"/>
    <property type="match status" value="1"/>
</dbReference>
<evidence type="ECO:0000259" key="10">
    <source>
        <dbReference type="PROSITE" id="PS50011"/>
    </source>
</evidence>
<evidence type="ECO:0000313" key="12">
    <source>
        <dbReference type="Proteomes" id="UP000593568"/>
    </source>
</evidence>
<protein>
    <recommendedName>
        <fullName evidence="10">Protein kinase domain-containing protein</fullName>
    </recommendedName>
</protein>
<dbReference type="PANTHER" id="PTHR48007:SF19">
    <property type="entry name" value="POLLEN RECEPTOR-LIKE KINASE 5"/>
    <property type="match status" value="1"/>
</dbReference>
<comment type="caution">
    <text evidence="11">The sequence shown here is derived from an EMBL/GenBank/DDBJ whole genome shotgun (WGS) entry which is preliminary data.</text>
</comment>
<dbReference type="Gene3D" id="3.80.10.10">
    <property type="entry name" value="Ribonuclease Inhibitor"/>
    <property type="match status" value="2"/>
</dbReference>
<evidence type="ECO:0000256" key="7">
    <source>
        <dbReference type="SAM" id="MobiDB-lite"/>
    </source>
</evidence>
<keyword evidence="9" id="KW-0732">Signal</keyword>
<evidence type="ECO:0000256" key="5">
    <source>
        <dbReference type="ARBA" id="ARBA00022989"/>
    </source>
</evidence>
<feature type="signal peptide" evidence="9">
    <location>
        <begin position="1"/>
        <end position="26"/>
    </location>
</feature>
<dbReference type="GO" id="GO:0004672">
    <property type="term" value="F:protein kinase activity"/>
    <property type="evidence" value="ECO:0007669"/>
    <property type="project" value="InterPro"/>
</dbReference>
<evidence type="ECO:0000313" key="11">
    <source>
        <dbReference type="EMBL" id="MBA0778877.1"/>
    </source>
</evidence>
<dbReference type="InterPro" id="IPR013210">
    <property type="entry name" value="LRR_N_plant-typ"/>
</dbReference>
<dbReference type="GO" id="GO:0016020">
    <property type="term" value="C:membrane"/>
    <property type="evidence" value="ECO:0007669"/>
    <property type="project" value="UniProtKB-SubCell"/>
</dbReference>
<dbReference type="PANTHER" id="PTHR48007">
    <property type="entry name" value="LEUCINE-RICH REPEAT RECEPTOR-LIKE PROTEIN KINASE PXC1"/>
    <property type="match status" value="1"/>
</dbReference>
<dbReference type="InterPro" id="IPR032675">
    <property type="entry name" value="LRR_dom_sf"/>
</dbReference>
<keyword evidence="4" id="KW-0677">Repeat</keyword>
<feature type="chain" id="PRO_5029812192" description="Protein kinase domain-containing protein" evidence="9">
    <location>
        <begin position="27"/>
        <end position="642"/>
    </location>
</feature>
<dbReference type="Pfam" id="PF08263">
    <property type="entry name" value="LRRNT_2"/>
    <property type="match status" value="1"/>
</dbReference>
<sequence length="642" mass="71697">MKMTILGTRIAILSLWSLVIVSLGDMGDTGNLLKFKDSLANPSSLRNWNASTSPCKGSMANWIGVICVKNKIWGLQLENMNLRGLVNIQILDKLPTLRIISLMNNDFEGIMVNIRKLEALKALYLSNNRFHGEIPDDAFEGMRSLKKVFLANNVFSGKIPSSLTVLPNLVILRLEGNQFEGHIPDFKQELKVVCLANNKLEGPIPKSLNRMSATMFSGNKNLCGKPLQACTSSPPRPPPYSSKEKTLSSVKIALIVLSTALLLLIIAILILFLTWRTHTESQKANVVNEAKRVSKSGSMVKAAGFDHGSTLMFLRDGAQRFDLQDLLKASAEVLGSGNLGASYKVEMEKDDGVVVAVVKRYKQMNNAGKDEFYEHMTRLGKLNHKNLLPLMAYHYMKEEKLLVSQYTDNGSLATHLHGNPCEDKPGLSWQTRLKIIKGIARGLSHLYKELPTLILPHGNLKSSNVLLDHTFKPLMCDYGLTPLINQEQVHMFMAAYKSPEYALKGRVSKKTDVWCLGILILELLTGKLPENYVQPKYNSKANLGSWVKEKMSSESVFDDGLLGTKDDKRDEVMSVLRIGLKCCEEDLNKRPELKQVVQEIEQLGDDEDEDEDDVDDDDDDDDEFCSTICEVNASICSEKCER</sequence>
<dbReference type="InterPro" id="IPR000719">
    <property type="entry name" value="Prot_kinase_dom"/>
</dbReference>
<feature type="transmembrane region" description="Helical" evidence="8">
    <location>
        <begin position="252"/>
        <end position="273"/>
    </location>
</feature>
<dbReference type="GO" id="GO:0005524">
    <property type="term" value="F:ATP binding"/>
    <property type="evidence" value="ECO:0007669"/>
    <property type="project" value="InterPro"/>
</dbReference>
<comment type="subcellular location">
    <subcellularLocation>
        <location evidence="1">Membrane</location>
    </subcellularLocation>
</comment>
<dbReference type="Gene3D" id="1.10.510.10">
    <property type="entry name" value="Transferase(Phosphotransferase) domain 1"/>
    <property type="match status" value="1"/>
</dbReference>
<name>A0A7J9F0P4_9ROSI</name>
<dbReference type="InterPro" id="IPR046959">
    <property type="entry name" value="PRK1-6/SRF4-like"/>
</dbReference>
<reference evidence="11 12" key="1">
    <citation type="journal article" date="2019" name="Genome Biol. Evol.">
        <title>Insights into the evolution of the New World diploid cottons (Gossypium, subgenus Houzingenia) based on genome sequencing.</title>
        <authorList>
            <person name="Grover C.E."/>
            <person name="Arick M.A. 2nd"/>
            <person name="Thrash A."/>
            <person name="Conover J.L."/>
            <person name="Sanders W.S."/>
            <person name="Peterson D.G."/>
            <person name="Frelichowski J.E."/>
            <person name="Scheffler J.A."/>
            <person name="Scheffler B.E."/>
            <person name="Wendel J.F."/>
        </authorList>
    </citation>
    <scope>NUCLEOTIDE SEQUENCE [LARGE SCALE GENOMIC DNA]</scope>
    <source>
        <strain evidence="11">8</strain>
        <tissue evidence="11">Leaf</tissue>
    </source>
</reference>
<evidence type="ECO:0000256" key="6">
    <source>
        <dbReference type="ARBA" id="ARBA00023136"/>
    </source>
</evidence>
<gene>
    <name evidence="11" type="ORF">Gotri_003167</name>
</gene>
<evidence type="ECO:0000256" key="3">
    <source>
        <dbReference type="ARBA" id="ARBA00022692"/>
    </source>
</evidence>
<dbReference type="Pfam" id="PF07714">
    <property type="entry name" value="PK_Tyr_Ser-Thr"/>
    <property type="match status" value="1"/>
</dbReference>
<evidence type="ECO:0000256" key="2">
    <source>
        <dbReference type="ARBA" id="ARBA00022614"/>
    </source>
</evidence>
<dbReference type="EMBL" id="JABEZW010000011">
    <property type="protein sequence ID" value="MBA0778877.1"/>
    <property type="molecule type" value="Genomic_DNA"/>
</dbReference>
<evidence type="ECO:0000256" key="8">
    <source>
        <dbReference type="SAM" id="Phobius"/>
    </source>
</evidence>
<accession>A0A7J9F0P4</accession>
<organism evidence="11 12">
    <name type="scientific">Gossypium trilobum</name>
    <dbReference type="NCBI Taxonomy" id="34281"/>
    <lineage>
        <taxon>Eukaryota</taxon>
        <taxon>Viridiplantae</taxon>
        <taxon>Streptophyta</taxon>
        <taxon>Embryophyta</taxon>
        <taxon>Tracheophyta</taxon>
        <taxon>Spermatophyta</taxon>
        <taxon>Magnoliopsida</taxon>
        <taxon>eudicotyledons</taxon>
        <taxon>Gunneridae</taxon>
        <taxon>Pentapetalae</taxon>
        <taxon>rosids</taxon>
        <taxon>malvids</taxon>
        <taxon>Malvales</taxon>
        <taxon>Malvaceae</taxon>
        <taxon>Malvoideae</taxon>
        <taxon>Gossypium</taxon>
    </lineage>
</organism>
<dbReference type="SUPFAM" id="SSF52058">
    <property type="entry name" value="L domain-like"/>
    <property type="match status" value="1"/>
</dbReference>
<evidence type="ECO:0000256" key="9">
    <source>
        <dbReference type="SAM" id="SignalP"/>
    </source>
</evidence>
<keyword evidence="2" id="KW-0433">Leucine-rich repeat</keyword>
<keyword evidence="5 8" id="KW-1133">Transmembrane helix</keyword>
<feature type="compositionally biased region" description="Acidic residues" evidence="7">
    <location>
        <begin position="602"/>
        <end position="623"/>
    </location>
</feature>
<dbReference type="Pfam" id="PF13855">
    <property type="entry name" value="LRR_8"/>
    <property type="match status" value="1"/>
</dbReference>
<evidence type="ECO:0000256" key="4">
    <source>
        <dbReference type="ARBA" id="ARBA00022737"/>
    </source>
</evidence>
<dbReference type="InterPro" id="IPR001245">
    <property type="entry name" value="Ser-Thr/Tyr_kinase_cat_dom"/>
</dbReference>
<keyword evidence="6 8" id="KW-0472">Membrane</keyword>
<evidence type="ECO:0000256" key="1">
    <source>
        <dbReference type="ARBA" id="ARBA00004370"/>
    </source>
</evidence>